<organism evidence="1 2">
    <name type="scientific">Lecanicillium saksenae</name>
    <dbReference type="NCBI Taxonomy" id="468837"/>
    <lineage>
        <taxon>Eukaryota</taxon>
        <taxon>Fungi</taxon>
        <taxon>Dikarya</taxon>
        <taxon>Ascomycota</taxon>
        <taxon>Pezizomycotina</taxon>
        <taxon>Sordariomycetes</taxon>
        <taxon>Hypocreomycetidae</taxon>
        <taxon>Hypocreales</taxon>
        <taxon>Cordycipitaceae</taxon>
        <taxon>Lecanicillium</taxon>
    </lineage>
</organism>
<name>A0ACC1R0X1_9HYPO</name>
<dbReference type="EMBL" id="JANAKD010000342">
    <property type="protein sequence ID" value="KAJ3494804.1"/>
    <property type="molecule type" value="Genomic_DNA"/>
</dbReference>
<keyword evidence="2" id="KW-1185">Reference proteome</keyword>
<evidence type="ECO:0000313" key="2">
    <source>
        <dbReference type="Proteomes" id="UP001148737"/>
    </source>
</evidence>
<comment type="caution">
    <text evidence="1">The sequence shown here is derived from an EMBL/GenBank/DDBJ whole genome shotgun (WGS) entry which is preliminary data.</text>
</comment>
<proteinExistence type="predicted"/>
<gene>
    <name evidence="1" type="ORF">NLG97_g3839</name>
</gene>
<accession>A0ACC1R0X1</accession>
<protein>
    <submittedName>
        <fullName evidence="1">Uncharacterized protein</fullName>
    </submittedName>
</protein>
<reference evidence="1" key="1">
    <citation type="submission" date="2022-07" db="EMBL/GenBank/DDBJ databases">
        <title>Genome Sequence of Lecanicillium saksenae.</title>
        <authorList>
            <person name="Buettner E."/>
        </authorList>
    </citation>
    <scope>NUCLEOTIDE SEQUENCE</scope>
    <source>
        <strain evidence="1">VT-O1</strain>
    </source>
</reference>
<sequence length="550" mass="60542">MGHEKDSEAQHRGAMYPVDTHSTGDVAKVGAPRKRHTSTLNRTLKSRHVQFLALSSTIGTGLFLSSGQSLSLAGPLGVLISYGITGFNLFCTVNCLGEMAVWLPVPGGAPIFASRYVDPALGFTLGWNYWYRYAMGVAIEITACAVILEYWPNNFPKAAAITILLATAVIANFLPVRIYGETEFVFGVIKITAIVGIMVLMLVITAGGSPSGDVIGFRYWTHPGPMNEYLEEGPLGRFLAFWKVFIQATFTFGGGEMFIVAAGETENPRRNIPKALRRFIWRIVVFYIGSIFLVGLCISSKDERLLNAINSSAPGANQSPFVVAIGNAGIKLLPGIINGVILTSAWSSGNSFLYAAARVLYSAALEGTAPSIFRRERFGVPYVCVAVTAVLSCVVFLNVENRPAEVFFWIMNLSTVTGLLISASLAYSYLRFYHALRHHGINRDTLAYKAPMQPFSGYFSLTFNLVVTLFNGFDAFFPGRLSAKSFLPCYIGVPICLALFLGYKFIKKTKFITLEEMDLWSGKAEIDRLEGTWAVPEPRNFVERIWFWLA</sequence>
<dbReference type="Proteomes" id="UP001148737">
    <property type="component" value="Unassembled WGS sequence"/>
</dbReference>
<evidence type="ECO:0000313" key="1">
    <source>
        <dbReference type="EMBL" id="KAJ3494804.1"/>
    </source>
</evidence>